<evidence type="ECO:0000256" key="7">
    <source>
        <dbReference type="ARBA" id="ARBA00023034"/>
    </source>
</evidence>
<keyword evidence="9" id="KW-0325">Glycoprotein</keyword>
<dbReference type="GO" id="GO:0001733">
    <property type="term" value="F:galactosylceramide sulfotransferase activity"/>
    <property type="evidence" value="ECO:0007669"/>
    <property type="project" value="InterPro"/>
</dbReference>
<dbReference type="GO" id="GO:0000139">
    <property type="term" value="C:Golgi membrane"/>
    <property type="evidence" value="ECO:0007669"/>
    <property type="project" value="UniProtKB-SubCell"/>
</dbReference>
<keyword evidence="8" id="KW-0472">Membrane</keyword>
<dbReference type="PANTHER" id="PTHR14647:SF87">
    <property type="entry name" value="PUTATIVE-RELATED"/>
    <property type="match status" value="1"/>
</dbReference>
<evidence type="ECO:0000256" key="8">
    <source>
        <dbReference type="ARBA" id="ARBA00023136"/>
    </source>
</evidence>
<evidence type="ECO:0000256" key="2">
    <source>
        <dbReference type="ARBA" id="ARBA00008124"/>
    </source>
</evidence>
<dbReference type="PANTHER" id="PTHR14647">
    <property type="entry name" value="GALACTOSE-3-O-SULFOTRANSFERASE"/>
    <property type="match status" value="1"/>
</dbReference>
<dbReference type="InterPro" id="IPR009729">
    <property type="entry name" value="Gal-3-0_sulfotransfrase"/>
</dbReference>
<dbReference type="SUPFAM" id="SSF52540">
    <property type="entry name" value="P-loop containing nucleoside triphosphate hydrolases"/>
    <property type="match status" value="1"/>
</dbReference>
<evidence type="ECO:0000313" key="10">
    <source>
        <dbReference type="Proteomes" id="UP000515154"/>
    </source>
</evidence>
<keyword evidence="4" id="KW-0812">Transmembrane</keyword>
<dbReference type="GO" id="GO:0009247">
    <property type="term" value="P:glycolipid biosynthetic process"/>
    <property type="evidence" value="ECO:0007669"/>
    <property type="project" value="InterPro"/>
</dbReference>
<comment type="subcellular location">
    <subcellularLocation>
        <location evidence="1">Golgi apparatus membrane</location>
        <topology evidence="1">Single-pass type II membrane protein</topology>
    </subcellularLocation>
</comment>
<evidence type="ECO:0000256" key="3">
    <source>
        <dbReference type="ARBA" id="ARBA00022679"/>
    </source>
</evidence>
<evidence type="ECO:0000256" key="9">
    <source>
        <dbReference type="ARBA" id="ARBA00023180"/>
    </source>
</evidence>
<evidence type="ECO:0000256" key="5">
    <source>
        <dbReference type="ARBA" id="ARBA00022968"/>
    </source>
</evidence>
<dbReference type="AlphaFoldDB" id="A0A6P7U3D5"/>
<comment type="similarity">
    <text evidence="2">Belongs to the galactose-3-O-sulfotransferase family.</text>
</comment>
<dbReference type="Pfam" id="PF06990">
    <property type="entry name" value="Gal-3-0_sulfotr"/>
    <property type="match status" value="1"/>
</dbReference>
<dbReference type="RefSeq" id="XP_029656780.1">
    <property type="nucleotide sequence ID" value="XM_029800920.1"/>
</dbReference>
<dbReference type="Gene3D" id="3.40.50.300">
    <property type="entry name" value="P-loop containing nucleotide triphosphate hydrolases"/>
    <property type="match status" value="1"/>
</dbReference>
<accession>A0A6P7U3D5</accession>
<keyword evidence="7" id="KW-0333">Golgi apparatus</keyword>
<dbReference type="KEGG" id="osn:115230793"/>
<gene>
    <name evidence="11" type="primary">LOC115230793</name>
</gene>
<dbReference type="InterPro" id="IPR027417">
    <property type="entry name" value="P-loop_NTPase"/>
</dbReference>
<dbReference type="Proteomes" id="UP000515154">
    <property type="component" value="Unplaced"/>
</dbReference>
<proteinExistence type="inferred from homology"/>
<keyword evidence="6" id="KW-1133">Transmembrane helix</keyword>
<name>A0A6P7U3D5_9MOLL</name>
<organism evidence="10 11">
    <name type="scientific">Octopus sinensis</name>
    <name type="common">East Asian common octopus</name>
    <dbReference type="NCBI Taxonomy" id="2607531"/>
    <lineage>
        <taxon>Eukaryota</taxon>
        <taxon>Metazoa</taxon>
        <taxon>Spiralia</taxon>
        <taxon>Lophotrochozoa</taxon>
        <taxon>Mollusca</taxon>
        <taxon>Cephalopoda</taxon>
        <taxon>Coleoidea</taxon>
        <taxon>Octopodiformes</taxon>
        <taxon>Octopoda</taxon>
        <taxon>Incirrata</taxon>
        <taxon>Octopodidae</taxon>
        <taxon>Octopus</taxon>
    </lineage>
</organism>
<reference evidence="11" key="1">
    <citation type="submission" date="2025-08" db="UniProtKB">
        <authorList>
            <consortium name="RefSeq"/>
        </authorList>
    </citation>
    <scope>IDENTIFICATION</scope>
</reference>
<evidence type="ECO:0000256" key="4">
    <source>
        <dbReference type="ARBA" id="ARBA00022692"/>
    </source>
</evidence>
<protein>
    <submittedName>
        <fullName evidence="11">Galactosylceramide sulfotransferase-like</fullName>
    </submittedName>
</protein>
<keyword evidence="10" id="KW-1185">Reference proteome</keyword>
<keyword evidence="3" id="KW-0808">Transferase</keyword>
<evidence type="ECO:0000313" key="11">
    <source>
        <dbReference type="RefSeq" id="XP_029656780.1"/>
    </source>
</evidence>
<keyword evidence="5" id="KW-0735">Signal-anchor</keyword>
<evidence type="ECO:0000256" key="6">
    <source>
        <dbReference type="ARBA" id="ARBA00022989"/>
    </source>
</evidence>
<evidence type="ECO:0000256" key="1">
    <source>
        <dbReference type="ARBA" id="ARBA00004323"/>
    </source>
</evidence>
<sequence>MRYKFPRNYKVLLLVAYLSAFIYFCHRIVTNGKIVEKKVIKQIVLHKTHKCASSTVVNILERFALKHKLKVAVPLGLQSTFFGNKFKFFTSSSVHEVSTAPFDMLYFHFRFNKTEIFKIMKKETIYVTILRDPVAQFDSAFKFFNLYYILGLKAKNGLETFINNPHQFYKSHNNNFLRNPMAFEFGFDSRKNYTKEQVDVFVRETLSSFDLIMISNYFDESLVLFKQVTGWNISDLIYFRLNQQPVTPSLERLRSKITEWNDVDTALYSAALSLFKKKLSRLNIDQFLTDLISLRGKSEEMYKKCVLTRTMNKSLLTENTESWNGKTYGYSLTQFGQKNNLCKQMAMTDYGILLSYRRKFI</sequence>